<evidence type="ECO:0000313" key="3">
    <source>
        <dbReference type="EMBL" id="CAE2295288.1"/>
    </source>
</evidence>
<dbReference type="InterPro" id="IPR051099">
    <property type="entry name" value="AGR/TXD"/>
</dbReference>
<reference evidence="3" key="1">
    <citation type="submission" date="2021-01" db="EMBL/GenBank/DDBJ databases">
        <authorList>
            <person name="Corre E."/>
            <person name="Pelletier E."/>
            <person name="Niang G."/>
            <person name="Scheremetjew M."/>
            <person name="Finn R."/>
            <person name="Kale V."/>
            <person name="Holt S."/>
            <person name="Cochrane G."/>
            <person name="Meng A."/>
            <person name="Brown T."/>
            <person name="Cohen L."/>
        </authorList>
    </citation>
    <scope>NUCLEOTIDE SEQUENCE</scope>
    <source>
        <strain evidence="3">SoJaBio B1-5/56/2</strain>
    </source>
</reference>
<feature type="chain" id="PRO_5030554856" description="Thioredoxin domain-containing protein 12" evidence="2">
    <location>
        <begin position="21"/>
        <end position="157"/>
    </location>
</feature>
<evidence type="ECO:0000256" key="2">
    <source>
        <dbReference type="SAM" id="SignalP"/>
    </source>
</evidence>
<dbReference type="InterPro" id="IPR036249">
    <property type="entry name" value="Thioredoxin-like_sf"/>
</dbReference>
<organism evidence="3">
    <name type="scientific">Paramoeba aestuarina</name>
    <dbReference type="NCBI Taxonomy" id="180227"/>
    <lineage>
        <taxon>Eukaryota</taxon>
        <taxon>Amoebozoa</taxon>
        <taxon>Discosea</taxon>
        <taxon>Flabellinia</taxon>
        <taxon>Dactylopodida</taxon>
        <taxon>Paramoebidae</taxon>
        <taxon>Paramoeba</taxon>
    </lineage>
</organism>
<evidence type="ECO:0000256" key="1">
    <source>
        <dbReference type="ARBA" id="ARBA00022729"/>
    </source>
</evidence>
<dbReference type="InterPro" id="IPR017937">
    <property type="entry name" value="Thioredoxin_CS"/>
</dbReference>
<proteinExistence type="predicted"/>
<dbReference type="PANTHER" id="PTHR15337">
    <property type="entry name" value="ANTERIOR GRADIENT PROTEIN-RELATED"/>
    <property type="match status" value="1"/>
</dbReference>
<name>A0A7S4KHM2_9EUKA</name>
<gene>
    <name evidence="3" type="ORF">NAES01612_LOCUS6967</name>
</gene>
<dbReference type="SUPFAM" id="SSF52833">
    <property type="entry name" value="Thioredoxin-like"/>
    <property type="match status" value="1"/>
</dbReference>
<dbReference type="EMBL" id="HBKR01010486">
    <property type="protein sequence ID" value="CAE2295288.1"/>
    <property type="molecule type" value="Transcribed_RNA"/>
</dbReference>
<dbReference type="PROSITE" id="PS00194">
    <property type="entry name" value="THIOREDOXIN_1"/>
    <property type="match status" value="1"/>
</dbReference>
<protein>
    <recommendedName>
        <fullName evidence="4">Thioredoxin domain-containing protein 12</fullName>
    </recommendedName>
</protein>
<evidence type="ECO:0008006" key="4">
    <source>
        <dbReference type="Google" id="ProtNLM"/>
    </source>
</evidence>
<feature type="signal peptide" evidence="2">
    <location>
        <begin position="1"/>
        <end position="20"/>
    </location>
</feature>
<dbReference type="PANTHER" id="PTHR15337:SF11">
    <property type="entry name" value="THIOREDOXIN DOMAIN-CONTAINING PROTEIN"/>
    <property type="match status" value="1"/>
</dbReference>
<dbReference type="GO" id="GO:0005783">
    <property type="term" value="C:endoplasmic reticulum"/>
    <property type="evidence" value="ECO:0007669"/>
    <property type="project" value="TreeGrafter"/>
</dbReference>
<dbReference type="AlphaFoldDB" id="A0A7S4KHM2"/>
<sequence>MSRLLLCVLVALAVVGGAFCGEHGEAHGFNDAIDWWNDLDAAIEEIKSTKKPGLVIIHKSWCGACKNLKRAVDGPQGDVIVKASSDYVMINLADNAEPSNPEFSTDGKYIPRLYFIDTQGKVRTDLTAPGGNEKYKYYYSSPGQIERAMKQYLTKLV</sequence>
<dbReference type="Gene3D" id="3.40.30.10">
    <property type="entry name" value="Glutaredoxin"/>
    <property type="match status" value="1"/>
</dbReference>
<keyword evidence="1 2" id="KW-0732">Signal</keyword>
<accession>A0A7S4KHM2</accession>
<dbReference type="Pfam" id="PF13899">
    <property type="entry name" value="Thioredoxin_7"/>
    <property type="match status" value="1"/>
</dbReference>